<proteinExistence type="predicted"/>
<accession>A0A1E8Q0N9</accession>
<organism evidence="2 3">
    <name type="scientific">Mycolicibacterium grossiae</name>
    <dbReference type="NCBI Taxonomy" id="1552759"/>
    <lineage>
        <taxon>Bacteria</taxon>
        <taxon>Bacillati</taxon>
        <taxon>Actinomycetota</taxon>
        <taxon>Actinomycetes</taxon>
        <taxon>Mycobacteriales</taxon>
        <taxon>Mycobacteriaceae</taxon>
        <taxon>Mycolicibacterium</taxon>
    </lineage>
</organism>
<keyword evidence="3" id="KW-1185">Reference proteome</keyword>
<reference evidence="2 3" key="1">
    <citation type="submission" date="2016-09" db="EMBL/GenBank/DDBJ databases">
        <title>genome sequence of Mycobacterium sp. 739 SCH.</title>
        <authorList>
            <person name="Greninger A.L."/>
            <person name="Qin X."/>
            <person name="Jerome K."/>
            <person name="Vora S."/>
            <person name="Quinn K."/>
        </authorList>
    </citation>
    <scope>NUCLEOTIDE SEQUENCE [LARGE SCALE GENOMIC DNA]</scope>
    <source>
        <strain evidence="2 3">SCH</strain>
    </source>
</reference>
<dbReference type="RefSeq" id="WP_070354833.1">
    <property type="nucleotide sequence ID" value="NZ_CP043474.1"/>
</dbReference>
<feature type="transmembrane region" description="Helical" evidence="1">
    <location>
        <begin position="39"/>
        <end position="60"/>
    </location>
</feature>
<comment type="caution">
    <text evidence="2">The sequence shown here is derived from an EMBL/GenBank/DDBJ whole genome shotgun (WGS) entry which is preliminary data.</text>
</comment>
<keyword evidence="1" id="KW-0472">Membrane</keyword>
<dbReference type="OrthoDB" id="3429068at2"/>
<evidence type="ECO:0000256" key="1">
    <source>
        <dbReference type="SAM" id="Phobius"/>
    </source>
</evidence>
<keyword evidence="1" id="KW-0812">Transmembrane</keyword>
<feature type="transmembrane region" description="Helical" evidence="1">
    <location>
        <begin position="104"/>
        <end position="127"/>
    </location>
</feature>
<protein>
    <recommendedName>
        <fullName evidence="4">DUF2269 domain-containing protein</fullName>
    </recommendedName>
</protein>
<name>A0A1E8Q0N9_9MYCO</name>
<evidence type="ECO:0008006" key="4">
    <source>
        <dbReference type="Google" id="ProtNLM"/>
    </source>
</evidence>
<dbReference type="Proteomes" id="UP000178953">
    <property type="component" value="Unassembled WGS sequence"/>
</dbReference>
<dbReference type="AlphaFoldDB" id="A0A1E8Q0N9"/>
<feature type="transmembrane region" description="Helical" evidence="1">
    <location>
        <begin position="72"/>
        <end position="92"/>
    </location>
</feature>
<dbReference type="EMBL" id="MCHX01000051">
    <property type="protein sequence ID" value="OFJ51997.1"/>
    <property type="molecule type" value="Genomic_DNA"/>
</dbReference>
<evidence type="ECO:0000313" key="3">
    <source>
        <dbReference type="Proteomes" id="UP000178953"/>
    </source>
</evidence>
<sequence length="135" mass="13294">MSAVLLSAHVVVAILAIGPITVAASIFPRYVASPPVGAALHRICVTYAAVGAAVPLLGIATAASMGVLGDTWVLVSIALTIAAALVLAAAILPQQRAALAGGGVGTLAMSTGVFNLLWVVVTVLMIVRPGSSTGV</sequence>
<keyword evidence="1" id="KW-1133">Transmembrane helix</keyword>
<gene>
    <name evidence="2" type="ORF">BEL07_20070</name>
</gene>
<evidence type="ECO:0000313" key="2">
    <source>
        <dbReference type="EMBL" id="OFJ51997.1"/>
    </source>
</evidence>